<sequence>MHWLVLALFPLLIHAQASDENPFLWQVTVQYDIIKSNITQSYVVDTSQKLHSLDFQTVYPLNDYFGHNERLVMDMGDACTNTTLDDLEHRNGNTPTSPSMMSQPSIGLVQRGGRCSSWREKINTVQALSSAYRLQITAVLIYDNVSYNDTVIQSDPTTTTDYPVWDPATLPPERNVSQMSENDLDLKTTFLAVYFVPFSYGARLLQSLESIFSDQAIKQQYIQVTTFLGETSFVTEGVATTNTTSNPHDDSNRDDIWSLFSGTRSYIIYIVVAIAVLILGVFFIRFFIVNRIRRQSGSVTRQLEESPQVTLAIIPIGSETERPPGTTISEKKLEKMSPIQAYSNEKLSNPEDTLCIICLDDFTDLSSVRTLPCGHIFCVPCIDRWLTKKSGVCPVCKFDCAKATDHIKDEEEEEEESSEETKTSCPTPLQ</sequence>
<keyword evidence="11" id="KW-0732">Signal</keyword>
<keyword evidence="14" id="KW-1185">Reference proteome</keyword>
<evidence type="ECO:0000256" key="5">
    <source>
        <dbReference type="ARBA" id="ARBA00022833"/>
    </source>
</evidence>
<dbReference type="AlphaFoldDB" id="A0A162PPC5"/>
<dbReference type="InParanoid" id="A0A162PPC5"/>
<feature type="region of interest" description="Disordered" evidence="9">
    <location>
        <begin position="407"/>
        <end position="430"/>
    </location>
</feature>
<keyword evidence="7 10" id="KW-0472">Membrane</keyword>
<dbReference type="InterPro" id="IPR013083">
    <property type="entry name" value="Znf_RING/FYVE/PHD"/>
</dbReference>
<keyword evidence="2 10" id="KW-0812">Transmembrane</keyword>
<evidence type="ECO:0000256" key="6">
    <source>
        <dbReference type="ARBA" id="ARBA00022989"/>
    </source>
</evidence>
<dbReference type="Gene3D" id="3.30.40.10">
    <property type="entry name" value="Zinc/RING finger domain, C3HC4 (zinc finger)"/>
    <property type="match status" value="1"/>
</dbReference>
<dbReference type="PROSITE" id="PS50089">
    <property type="entry name" value="ZF_RING_2"/>
    <property type="match status" value="1"/>
</dbReference>
<evidence type="ECO:0000256" key="1">
    <source>
        <dbReference type="ARBA" id="ARBA00004370"/>
    </source>
</evidence>
<dbReference type="GO" id="GO:0016020">
    <property type="term" value="C:membrane"/>
    <property type="evidence" value="ECO:0007669"/>
    <property type="project" value="UniProtKB-SubCell"/>
</dbReference>
<dbReference type="PANTHER" id="PTHR46539:SF1">
    <property type="entry name" value="E3 UBIQUITIN-PROTEIN LIGASE ATL42"/>
    <property type="match status" value="1"/>
</dbReference>
<feature type="signal peptide" evidence="11">
    <location>
        <begin position="1"/>
        <end position="17"/>
    </location>
</feature>
<dbReference type="Pfam" id="PF13639">
    <property type="entry name" value="zf-RING_2"/>
    <property type="match status" value="1"/>
</dbReference>
<dbReference type="PANTHER" id="PTHR46539">
    <property type="entry name" value="E3 UBIQUITIN-PROTEIN LIGASE ATL42"/>
    <property type="match status" value="1"/>
</dbReference>
<dbReference type="SUPFAM" id="SSF57850">
    <property type="entry name" value="RING/U-box"/>
    <property type="match status" value="1"/>
</dbReference>
<dbReference type="EMBL" id="KV440978">
    <property type="protein sequence ID" value="OAD74717.1"/>
    <property type="molecule type" value="Genomic_DNA"/>
</dbReference>
<evidence type="ECO:0000256" key="8">
    <source>
        <dbReference type="PROSITE-ProRule" id="PRU00175"/>
    </source>
</evidence>
<dbReference type="RefSeq" id="XP_018292757.1">
    <property type="nucleotide sequence ID" value="XM_018440773.1"/>
</dbReference>
<evidence type="ECO:0000256" key="4">
    <source>
        <dbReference type="ARBA" id="ARBA00022771"/>
    </source>
</evidence>
<evidence type="ECO:0000256" key="2">
    <source>
        <dbReference type="ARBA" id="ARBA00022692"/>
    </source>
</evidence>
<evidence type="ECO:0000256" key="10">
    <source>
        <dbReference type="SAM" id="Phobius"/>
    </source>
</evidence>
<feature type="transmembrane region" description="Helical" evidence="10">
    <location>
        <begin position="266"/>
        <end position="288"/>
    </location>
</feature>
<accession>A0A162PPC5</accession>
<evidence type="ECO:0000256" key="3">
    <source>
        <dbReference type="ARBA" id="ARBA00022723"/>
    </source>
</evidence>
<dbReference type="SMART" id="SM00184">
    <property type="entry name" value="RING"/>
    <property type="match status" value="1"/>
</dbReference>
<evidence type="ECO:0000256" key="11">
    <source>
        <dbReference type="SAM" id="SignalP"/>
    </source>
</evidence>
<keyword evidence="4 8" id="KW-0863">Zinc-finger</keyword>
<dbReference type="VEuPathDB" id="FungiDB:PHYBLDRAFT_61229"/>
<proteinExistence type="predicted"/>
<dbReference type="PROSITE" id="PS00518">
    <property type="entry name" value="ZF_RING_1"/>
    <property type="match status" value="1"/>
</dbReference>
<evidence type="ECO:0000259" key="12">
    <source>
        <dbReference type="PROSITE" id="PS50089"/>
    </source>
</evidence>
<keyword evidence="6 10" id="KW-1133">Transmembrane helix</keyword>
<evidence type="ECO:0000256" key="9">
    <source>
        <dbReference type="SAM" id="MobiDB-lite"/>
    </source>
</evidence>
<feature type="domain" description="RING-type" evidence="12">
    <location>
        <begin position="355"/>
        <end position="397"/>
    </location>
</feature>
<feature type="chain" id="PRO_5007838348" description="RING-type domain-containing protein" evidence="11">
    <location>
        <begin position="18"/>
        <end position="430"/>
    </location>
</feature>
<protein>
    <recommendedName>
        <fullName evidence="12">RING-type domain-containing protein</fullName>
    </recommendedName>
</protein>
<reference evidence="14" key="1">
    <citation type="submission" date="2015-06" db="EMBL/GenBank/DDBJ databases">
        <title>Expansion of signal transduction pathways in fungi by whole-genome duplication.</title>
        <authorList>
            <consortium name="DOE Joint Genome Institute"/>
            <person name="Corrochano L.M."/>
            <person name="Kuo A."/>
            <person name="Marcet-Houben M."/>
            <person name="Polaino S."/>
            <person name="Salamov A."/>
            <person name="Villalobos J.M."/>
            <person name="Alvarez M.I."/>
            <person name="Avalos J."/>
            <person name="Benito E.P."/>
            <person name="Benoit I."/>
            <person name="Burger G."/>
            <person name="Camino L.P."/>
            <person name="Canovas D."/>
            <person name="Cerda-Olmedo E."/>
            <person name="Cheng J.-F."/>
            <person name="Dominguez A."/>
            <person name="Elias M."/>
            <person name="Eslava A.P."/>
            <person name="Glaser F."/>
            <person name="Grimwood J."/>
            <person name="Gutierrez G."/>
            <person name="Heitman J."/>
            <person name="Henrissat B."/>
            <person name="Iturriaga E.A."/>
            <person name="Lang B.F."/>
            <person name="Lavin J.L."/>
            <person name="Lee S."/>
            <person name="Li W."/>
            <person name="Lindquist E."/>
            <person name="Lopez-Garcia S."/>
            <person name="Luque E.M."/>
            <person name="Marcos A.T."/>
            <person name="Martin J."/>
            <person name="McCluskey K."/>
            <person name="Medina H.R."/>
            <person name="Miralles-Duran A."/>
            <person name="Miyazaki A."/>
            <person name="Munoz-Torres E."/>
            <person name="Oguiza J.A."/>
            <person name="Ohm R."/>
            <person name="Olmedo M."/>
            <person name="Orejas M."/>
            <person name="Ortiz-Castellanos L."/>
            <person name="Pisabarro A.G."/>
            <person name="Rodriguez-Romero J."/>
            <person name="Ruiz-Herrera J."/>
            <person name="Ruiz-Vazquez R."/>
            <person name="Sanz C."/>
            <person name="Schackwitz W."/>
            <person name="Schmutz J."/>
            <person name="Shahriari M."/>
            <person name="Shelest E."/>
            <person name="Silva-Franco F."/>
            <person name="Soanes D."/>
            <person name="Syed K."/>
            <person name="Tagua V.G."/>
            <person name="Talbot N.J."/>
            <person name="Thon M."/>
            <person name="De vries R.P."/>
            <person name="Wiebenga A."/>
            <person name="Yadav J.S."/>
            <person name="Braun E.L."/>
            <person name="Baker S."/>
            <person name="Garre V."/>
            <person name="Horwitz B."/>
            <person name="Torres-Martinez S."/>
            <person name="Idnurm A."/>
            <person name="Herrera-Estrella A."/>
            <person name="Gabaldon T."/>
            <person name="Grigoriev I.V."/>
        </authorList>
    </citation>
    <scope>NUCLEOTIDE SEQUENCE [LARGE SCALE GENOMIC DNA]</scope>
    <source>
        <strain evidence="14">NRRL 1555(-)</strain>
    </source>
</reference>
<dbReference type="GO" id="GO:0008270">
    <property type="term" value="F:zinc ion binding"/>
    <property type="evidence" value="ECO:0007669"/>
    <property type="project" value="UniProtKB-KW"/>
</dbReference>
<dbReference type="OrthoDB" id="8062037at2759"/>
<dbReference type="GeneID" id="29001679"/>
<evidence type="ECO:0000256" key="7">
    <source>
        <dbReference type="ARBA" id="ARBA00023136"/>
    </source>
</evidence>
<evidence type="ECO:0000313" key="14">
    <source>
        <dbReference type="Proteomes" id="UP000077315"/>
    </source>
</evidence>
<keyword evidence="3" id="KW-0479">Metal-binding</keyword>
<comment type="subcellular location">
    <subcellularLocation>
        <location evidence="1">Membrane</location>
    </subcellularLocation>
</comment>
<evidence type="ECO:0000313" key="13">
    <source>
        <dbReference type="EMBL" id="OAD74717.1"/>
    </source>
</evidence>
<dbReference type="InterPro" id="IPR001841">
    <property type="entry name" value="Znf_RING"/>
</dbReference>
<dbReference type="Proteomes" id="UP000077315">
    <property type="component" value="Unassembled WGS sequence"/>
</dbReference>
<dbReference type="InterPro" id="IPR017907">
    <property type="entry name" value="Znf_RING_CS"/>
</dbReference>
<gene>
    <name evidence="13" type="ORF">PHYBLDRAFT_61229</name>
</gene>
<dbReference type="STRING" id="763407.A0A162PPC5"/>
<name>A0A162PPC5_PHYB8</name>
<keyword evidence="5" id="KW-0862">Zinc</keyword>
<organism evidence="13 14">
    <name type="scientific">Phycomyces blakesleeanus (strain ATCC 8743b / DSM 1359 / FGSC 10004 / NBRC 33097 / NRRL 1555)</name>
    <dbReference type="NCBI Taxonomy" id="763407"/>
    <lineage>
        <taxon>Eukaryota</taxon>
        <taxon>Fungi</taxon>
        <taxon>Fungi incertae sedis</taxon>
        <taxon>Mucoromycota</taxon>
        <taxon>Mucoromycotina</taxon>
        <taxon>Mucoromycetes</taxon>
        <taxon>Mucorales</taxon>
        <taxon>Phycomycetaceae</taxon>
        <taxon>Phycomyces</taxon>
    </lineage>
</organism>